<evidence type="ECO:0000313" key="1">
    <source>
        <dbReference type="EMBL" id="AFS83401.1"/>
    </source>
</evidence>
<dbReference type="PATRIC" id="fig|1229909.8.peg.1767"/>
<organism evidence="1 2">
    <name type="scientific">Candidatus Nitrosopumilus sediminis</name>
    <dbReference type="NCBI Taxonomy" id="1229909"/>
    <lineage>
        <taxon>Archaea</taxon>
        <taxon>Nitrososphaerota</taxon>
        <taxon>Nitrososphaeria</taxon>
        <taxon>Nitrosopumilales</taxon>
        <taxon>Nitrosopumilaceae</taxon>
        <taxon>Nitrosopumilus</taxon>
    </lineage>
</organism>
<proteinExistence type="predicted"/>
<dbReference type="HOGENOM" id="CLU_128582_0_1_2"/>
<evidence type="ECO:0008006" key="3">
    <source>
        <dbReference type="Google" id="ProtNLM"/>
    </source>
</evidence>
<protein>
    <recommendedName>
        <fullName evidence="3">Roadblock/LC7 family protein</fullName>
    </recommendedName>
</protein>
<gene>
    <name evidence="1" type="ORF">NSED_08045</name>
</gene>
<dbReference type="Pfam" id="PF20364">
    <property type="entry name" value="DUF6659"/>
    <property type="match status" value="1"/>
</dbReference>
<dbReference type="eggNOG" id="arCOG05565">
    <property type="taxonomic scope" value="Archaea"/>
</dbReference>
<dbReference type="InterPro" id="IPR046600">
    <property type="entry name" value="DUF6659"/>
</dbReference>
<evidence type="ECO:0000313" key="2">
    <source>
        <dbReference type="Proteomes" id="UP000006100"/>
    </source>
</evidence>
<name>K0BGQ1_9ARCH</name>
<sequence length="128" mass="14985">MQNLCDKILDLQHVRFAGLISDNGNLYAGGFKKNTAPMVSEKNRQMMYMRFALESSFRKDFDDSFGAFRCSTIQREKISIITINICNYILLVFTEPRIDLQTKVKEIQNIIDDDKRNFLNNLFEKNDM</sequence>
<dbReference type="Proteomes" id="UP000006100">
    <property type="component" value="Chromosome"/>
</dbReference>
<keyword evidence="2" id="KW-1185">Reference proteome</keyword>
<dbReference type="EMBL" id="CP003843">
    <property type="protein sequence ID" value="AFS83401.1"/>
    <property type="molecule type" value="Genomic_DNA"/>
</dbReference>
<accession>K0BGQ1</accession>
<dbReference type="KEGG" id="nir:NSED_08045"/>
<reference evidence="1 2" key="1">
    <citation type="journal article" date="2012" name="J. Bacteriol.">
        <title>Draft Genome Sequence of an Ammonia-Oxidizing Archaeon, "Candidatus Nitrosopumilus sediminis" AR2, from Svalbard in the Arctic Circle.</title>
        <authorList>
            <person name="Park S.J."/>
            <person name="Kim J.G."/>
            <person name="Jung M.Y."/>
            <person name="Kim S.J."/>
            <person name="Cha I.T."/>
            <person name="Ghai R."/>
            <person name="Martin-Cuadrado A.B."/>
            <person name="Rodriguez-Valera F."/>
            <person name="Rhee S.K."/>
        </authorList>
    </citation>
    <scope>NUCLEOTIDE SEQUENCE [LARGE SCALE GENOMIC DNA]</scope>
    <source>
        <strain evidence="1 2">AR2</strain>
    </source>
</reference>
<dbReference type="AlphaFoldDB" id="K0BGQ1"/>